<dbReference type="InterPro" id="IPR010982">
    <property type="entry name" value="Lambda_DNA-bd_dom_sf"/>
</dbReference>
<proteinExistence type="predicted"/>
<keyword evidence="3" id="KW-1185">Reference proteome</keyword>
<dbReference type="Proteomes" id="UP001183420">
    <property type="component" value="Unassembled WGS sequence"/>
</dbReference>
<dbReference type="RefSeq" id="WP_311601306.1">
    <property type="nucleotide sequence ID" value="NZ_JAVREM010000034.1"/>
</dbReference>
<dbReference type="PROSITE" id="PS50943">
    <property type="entry name" value="HTH_CROC1"/>
    <property type="match status" value="1"/>
</dbReference>
<gene>
    <name evidence="2" type="ORF">RNC47_22480</name>
</gene>
<dbReference type="SUPFAM" id="SSF47413">
    <property type="entry name" value="lambda repressor-like DNA-binding domains"/>
    <property type="match status" value="1"/>
</dbReference>
<dbReference type="InterPro" id="IPR043917">
    <property type="entry name" value="DUF5753"/>
</dbReference>
<dbReference type="CDD" id="cd00093">
    <property type="entry name" value="HTH_XRE"/>
    <property type="match status" value="1"/>
</dbReference>
<evidence type="ECO:0000259" key="1">
    <source>
        <dbReference type="PROSITE" id="PS50943"/>
    </source>
</evidence>
<organism evidence="2 3">
    <name type="scientific">Streptomyces millisiae</name>
    <dbReference type="NCBI Taxonomy" id="3075542"/>
    <lineage>
        <taxon>Bacteria</taxon>
        <taxon>Bacillati</taxon>
        <taxon>Actinomycetota</taxon>
        <taxon>Actinomycetes</taxon>
        <taxon>Kitasatosporales</taxon>
        <taxon>Streptomycetaceae</taxon>
        <taxon>Streptomyces</taxon>
    </lineage>
</organism>
<sequence>MPPRSAPTARQRRLGAELRKLRDSVGLSSTEAALRLKITQSRLSAIEGGRYGVSAERVRAFARLYDCRDAALVDALAGMTAPRRRNWWEEYRELLPAGLLDLAELEHHARTIRTAQVTHLPGLLQTVDYARTIFRQTIPELPPPMVEYRTSHRIKRQQVFWAHPPKPYSATIHEAALRMRFGGRQITREQLAHIVTMSERDHVTVRVIPFEAGSFPGAGQTVLYAEGTVPQLDTVQLDTEHGSEQLHSNAQLDKYRTFLDRFEAIALTPSASRGFINQILKAL</sequence>
<reference evidence="3" key="1">
    <citation type="submission" date="2023-07" db="EMBL/GenBank/DDBJ databases">
        <title>30 novel species of actinomycetes from the DSMZ collection.</title>
        <authorList>
            <person name="Nouioui I."/>
        </authorList>
    </citation>
    <scope>NUCLEOTIDE SEQUENCE [LARGE SCALE GENOMIC DNA]</scope>
    <source>
        <strain evidence="3">DSM 44918</strain>
    </source>
</reference>
<dbReference type="InterPro" id="IPR001387">
    <property type="entry name" value="Cro/C1-type_HTH"/>
</dbReference>
<dbReference type="Pfam" id="PF13560">
    <property type="entry name" value="HTH_31"/>
    <property type="match status" value="1"/>
</dbReference>
<protein>
    <submittedName>
        <fullName evidence="2">Helix-turn-helix transcriptional regulator</fullName>
    </submittedName>
</protein>
<dbReference type="Gene3D" id="1.10.260.40">
    <property type="entry name" value="lambda repressor-like DNA-binding domains"/>
    <property type="match status" value="1"/>
</dbReference>
<dbReference type="Pfam" id="PF19054">
    <property type="entry name" value="DUF5753"/>
    <property type="match status" value="1"/>
</dbReference>
<dbReference type="SMART" id="SM00530">
    <property type="entry name" value="HTH_XRE"/>
    <property type="match status" value="1"/>
</dbReference>
<evidence type="ECO:0000313" key="2">
    <source>
        <dbReference type="EMBL" id="MDT0321105.1"/>
    </source>
</evidence>
<accession>A0ABU2LU35</accession>
<feature type="domain" description="HTH cro/C1-type" evidence="1">
    <location>
        <begin position="18"/>
        <end position="72"/>
    </location>
</feature>
<comment type="caution">
    <text evidence="2">The sequence shown here is derived from an EMBL/GenBank/DDBJ whole genome shotgun (WGS) entry which is preliminary data.</text>
</comment>
<dbReference type="EMBL" id="JAVREM010000034">
    <property type="protein sequence ID" value="MDT0321105.1"/>
    <property type="molecule type" value="Genomic_DNA"/>
</dbReference>
<evidence type="ECO:0000313" key="3">
    <source>
        <dbReference type="Proteomes" id="UP001183420"/>
    </source>
</evidence>
<name>A0ABU2LU35_9ACTN</name>